<gene>
    <name evidence="2" type="ORF">AQ490_25945</name>
</gene>
<dbReference type="RefSeq" id="WP_018385405.1">
    <property type="nucleotide sequence ID" value="NZ_LLZU01000027.1"/>
</dbReference>
<protein>
    <submittedName>
        <fullName evidence="2">Uncharacterized protein</fullName>
    </submittedName>
</protein>
<name>A0A0T6LQI2_WENVI</name>
<dbReference type="EMBL" id="LLZU01000027">
    <property type="protein sequence ID" value="KRV48244.1"/>
    <property type="molecule type" value="Genomic_DNA"/>
</dbReference>
<accession>A0A0T6LQI2</accession>
<evidence type="ECO:0000313" key="3">
    <source>
        <dbReference type="Proteomes" id="UP000050867"/>
    </source>
</evidence>
<dbReference type="Proteomes" id="UP000050867">
    <property type="component" value="Unassembled WGS sequence"/>
</dbReference>
<sequence length="78" mass="8628">MTEYLLTVTAEFTRSRFDPEGIDPEFRRDLGVGAPPRLPGHVADRVASGARADAPSRLTWRQARRRRRSGAPAVPTPS</sequence>
<reference evidence="2 3" key="1">
    <citation type="submission" date="2015-10" db="EMBL/GenBank/DDBJ databases">
        <title>Draft genome sequence of pyrrolomycin-producing Streptomyces vitaminophilus.</title>
        <authorList>
            <person name="Graham D.E."/>
            <person name="Mahan K.M."/>
            <person name="Klingeman D.M."/>
            <person name="Hettich R.L."/>
            <person name="Parry R.J."/>
        </authorList>
    </citation>
    <scope>NUCLEOTIDE SEQUENCE [LARGE SCALE GENOMIC DNA]</scope>
    <source>
        <strain evidence="2 3">ATCC 31673</strain>
    </source>
</reference>
<proteinExistence type="predicted"/>
<feature type="region of interest" description="Disordered" evidence="1">
    <location>
        <begin position="41"/>
        <end position="78"/>
    </location>
</feature>
<organism evidence="2 3">
    <name type="scientific">Wenjunlia vitaminophila</name>
    <name type="common">Streptomyces vitaminophilus</name>
    <dbReference type="NCBI Taxonomy" id="76728"/>
    <lineage>
        <taxon>Bacteria</taxon>
        <taxon>Bacillati</taxon>
        <taxon>Actinomycetota</taxon>
        <taxon>Actinomycetes</taxon>
        <taxon>Kitasatosporales</taxon>
        <taxon>Streptomycetaceae</taxon>
        <taxon>Wenjunlia</taxon>
    </lineage>
</organism>
<evidence type="ECO:0000313" key="2">
    <source>
        <dbReference type="EMBL" id="KRV48244.1"/>
    </source>
</evidence>
<keyword evidence="3" id="KW-1185">Reference proteome</keyword>
<evidence type="ECO:0000256" key="1">
    <source>
        <dbReference type="SAM" id="MobiDB-lite"/>
    </source>
</evidence>
<dbReference type="AlphaFoldDB" id="A0A0T6LQI2"/>
<comment type="caution">
    <text evidence="2">The sequence shown here is derived from an EMBL/GenBank/DDBJ whole genome shotgun (WGS) entry which is preliminary data.</text>
</comment>